<dbReference type="Proteomes" id="UP000077315">
    <property type="component" value="Unassembled WGS sequence"/>
</dbReference>
<accession>A0A167PJJ3</accession>
<dbReference type="RefSeq" id="XP_018296118.1">
    <property type="nucleotide sequence ID" value="XM_018441953.1"/>
</dbReference>
<dbReference type="VEuPathDB" id="FungiDB:PHYBLDRAFT_68420"/>
<proteinExistence type="predicted"/>
<dbReference type="AlphaFoldDB" id="A0A167PJJ3"/>
<protein>
    <recommendedName>
        <fullName evidence="3">Endonuclease/exonuclease/phosphatase domain-containing protein</fullName>
    </recommendedName>
</protein>
<evidence type="ECO:0000313" key="1">
    <source>
        <dbReference type="EMBL" id="OAD78078.1"/>
    </source>
</evidence>
<dbReference type="GeneID" id="29002859"/>
<dbReference type="EMBL" id="KV440974">
    <property type="protein sequence ID" value="OAD78078.1"/>
    <property type="molecule type" value="Genomic_DNA"/>
</dbReference>
<gene>
    <name evidence="1" type="ORF">PHYBLDRAFT_68420</name>
</gene>
<reference evidence="2" key="1">
    <citation type="submission" date="2015-06" db="EMBL/GenBank/DDBJ databases">
        <title>Expansion of signal transduction pathways in fungi by whole-genome duplication.</title>
        <authorList>
            <consortium name="DOE Joint Genome Institute"/>
            <person name="Corrochano L.M."/>
            <person name="Kuo A."/>
            <person name="Marcet-Houben M."/>
            <person name="Polaino S."/>
            <person name="Salamov A."/>
            <person name="Villalobos J.M."/>
            <person name="Alvarez M.I."/>
            <person name="Avalos J."/>
            <person name="Benito E.P."/>
            <person name="Benoit I."/>
            <person name="Burger G."/>
            <person name="Camino L.P."/>
            <person name="Canovas D."/>
            <person name="Cerda-Olmedo E."/>
            <person name="Cheng J.-F."/>
            <person name="Dominguez A."/>
            <person name="Elias M."/>
            <person name="Eslava A.P."/>
            <person name="Glaser F."/>
            <person name="Grimwood J."/>
            <person name="Gutierrez G."/>
            <person name="Heitman J."/>
            <person name="Henrissat B."/>
            <person name="Iturriaga E.A."/>
            <person name="Lang B.F."/>
            <person name="Lavin J.L."/>
            <person name="Lee S."/>
            <person name="Li W."/>
            <person name="Lindquist E."/>
            <person name="Lopez-Garcia S."/>
            <person name="Luque E.M."/>
            <person name="Marcos A.T."/>
            <person name="Martin J."/>
            <person name="McCluskey K."/>
            <person name="Medina H.R."/>
            <person name="Miralles-Duran A."/>
            <person name="Miyazaki A."/>
            <person name="Munoz-Torres E."/>
            <person name="Oguiza J.A."/>
            <person name="Ohm R."/>
            <person name="Olmedo M."/>
            <person name="Orejas M."/>
            <person name="Ortiz-Castellanos L."/>
            <person name="Pisabarro A.G."/>
            <person name="Rodriguez-Romero J."/>
            <person name="Ruiz-Herrera J."/>
            <person name="Ruiz-Vazquez R."/>
            <person name="Sanz C."/>
            <person name="Schackwitz W."/>
            <person name="Schmutz J."/>
            <person name="Shahriari M."/>
            <person name="Shelest E."/>
            <person name="Silva-Franco F."/>
            <person name="Soanes D."/>
            <person name="Syed K."/>
            <person name="Tagua V.G."/>
            <person name="Talbot N.J."/>
            <person name="Thon M."/>
            <person name="De vries R.P."/>
            <person name="Wiebenga A."/>
            <person name="Yadav J.S."/>
            <person name="Braun E.L."/>
            <person name="Baker S."/>
            <person name="Garre V."/>
            <person name="Horwitz B."/>
            <person name="Torres-Martinez S."/>
            <person name="Idnurm A."/>
            <person name="Herrera-Estrella A."/>
            <person name="Gabaldon T."/>
            <person name="Grigoriev I.V."/>
        </authorList>
    </citation>
    <scope>NUCLEOTIDE SEQUENCE [LARGE SCALE GENOMIC DNA]</scope>
    <source>
        <strain evidence="2">NRRL 1555(-)</strain>
    </source>
</reference>
<keyword evidence="2" id="KW-1185">Reference proteome</keyword>
<organism evidence="1 2">
    <name type="scientific">Phycomyces blakesleeanus (strain ATCC 8743b / DSM 1359 / FGSC 10004 / NBRC 33097 / NRRL 1555)</name>
    <dbReference type="NCBI Taxonomy" id="763407"/>
    <lineage>
        <taxon>Eukaryota</taxon>
        <taxon>Fungi</taxon>
        <taxon>Fungi incertae sedis</taxon>
        <taxon>Mucoromycota</taxon>
        <taxon>Mucoromycotina</taxon>
        <taxon>Mucoromycetes</taxon>
        <taxon>Mucorales</taxon>
        <taxon>Phycomycetaceae</taxon>
        <taxon>Phycomyces</taxon>
    </lineage>
</organism>
<sequence>MSRLFFKSYWFAPFCKRVSIISQAKVSLVNNFDPLDPKNVADPKFANLSLSGLETQALVLQNANCIQALKFLYPHLVLPVAHFFVQSGWISIEEIPACPIAENFGLWNANRLQPRAIKDVLNHCQSLYMLLITKTWLLSPAHLPTSWSQYHLYGSCVAGNYRGSKGVSLLVFPSCPYAVTQIPMPNNYALAVKIGTLQLICLYLPPSMPTHEALDILSAIPLTDDTIICGDFNAHLGSVTGDYTYNPHGVALEQWLEERFLTVLNGVFSPCTPTYISFSPPPMRQTWNLSRLYEDNVRSLYVTTFVTKSAPFSLYCKTLSRIRQPYVHPLMLLLTLSMHSCMTLLVAQLVLTPLAPHIGNRFGPLHCKLQPTIEMIVTSNGVELVALTRSIGGAGTSMHTRSSVSKFRQQSICLGMLFVAQ</sequence>
<evidence type="ECO:0000313" key="2">
    <source>
        <dbReference type="Proteomes" id="UP000077315"/>
    </source>
</evidence>
<evidence type="ECO:0008006" key="3">
    <source>
        <dbReference type="Google" id="ProtNLM"/>
    </source>
</evidence>
<dbReference type="STRING" id="763407.A0A167PJJ3"/>
<dbReference type="SUPFAM" id="SSF56219">
    <property type="entry name" value="DNase I-like"/>
    <property type="match status" value="1"/>
</dbReference>
<dbReference type="InterPro" id="IPR036691">
    <property type="entry name" value="Endo/exonu/phosph_ase_sf"/>
</dbReference>
<dbReference type="Gene3D" id="3.60.10.10">
    <property type="entry name" value="Endonuclease/exonuclease/phosphatase"/>
    <property type="match status" value="1"/>
</dbReference>
<name>A0A167PJJ3_PHYB8</name>
<dbReference type="InParanoid" id="A0A167PJJ3"/>